<protein>
    <recommendedName>
        <fullName evidence="3">DUF1508 domain-containing protein</fullName>
    </recommendedName>
</protein>
<comment type="caution">
    <text evidence="1">The sequence shown here is derived from an EMBL/GenBank/DDBJ whole genome shotgun (WGS) entry which is preliminary data.</text>
</comment>
<accession>A0ABV5MSU3</accession>
<evidence type="ECO:0008006" key="3">
    <source>
        <dbReference type="Google" id="ProtNLM"/>
    </source>
</evidence>
<dbReference type="Proteomes" id="UP001589608">
    <property type="component" value="Unassembled WGS sequence"/>
</dbReference>
<sequence>MGRSAPGGAGDWYAWRLIGANNHELGRSARSFGSYRQALDAFAELRAGADRLVRRPVHDRPTGRWGWRLELGGVAVAASGRWYQRDQDSLLSAAKFVELTAGAEPAESVVALQSRR</sequence>
<reference evidence="1 2" key="1">
    <citation type="submission" date="2024-09" db="EMBL/GenBank/DDBJ databases">
        <authorList>
            <person name="Sun Q."/>
            <person name="Mori K."/>
        </authorList>
    </citation>
    <scope>NUCLEOTIDE SEQUENCE [LARGE SCALE GENOMIC DNA]</scope>
    <source>
        <strain evidence="1 2">JCM 3307</strain>
    </source>
</reference>
<organism evidence="1 2">
    <name type="scientific">Dactylosporangium vinaceum</name>
    <dbReference type="NCBI Taxonomy" id="53362"/>
    <lineage>
        <taxon>Bacteria</taxon>
        <taxon>Bacillati</taxon>
        <taxon>Actinomycetota</taxon>
        <taxon>Actinomycetes</taxon>
        <taxon>Micromonosporales</taxon>
        <taxon>Micromonosporaceae</taxon>
        <taxon>Dactylosporangium</taxon>
    </lineage>
</organism>
<dbReference type="EMBL" id="JBHMCA010000096">
    <property type="protein sequence ID" value="MFB9451929.1"/>
    <property type="molecule type" value="Genomic_DNA"/>
</dbReference>
<proteinExistence type="predicted"/>
<name>A0ABV5MSU3_9ACTN</name>
<keyword evidence="2" id="KW-1185">Reference proteome</keyword>
<dbReference type="RefSeq" id="WP_223101355.1">
    <property type="nucleotide sequence ID" value="NZ_CP061913.1"/>
</dbReference>
<evidence type="ECO:0000313" key="2">
    <source>
        <dbReference type="Proteomes" id="UP001589608"/>
    </source>
</evidence>
<gene>
    <name evidence="1" type="ORF">ACFFTR_53465</name>
</gene>
<evidence type="ECO:0000313" key="1">
    <source>
        <dbReference type="EMBL" id="MFB9451929.1"/>
    </source>
</evidence>